<comment type="subcellular location">
    <subcellularLocation>
        <location evidence="3">Cytoplasm</location>
    </subcellularLocation>
    <subcellularLocation>
        <location evidence="2">Lysosome</location>
    </subcellularLocation>
    <subcellularLocation>
        <location evidence="1">Membrane</location>
    </subcellularLocation>
</comment>
<dbReference type="AlphaFoldDB" id="A0A1I8NY91"/>
<organism evidence="12 13">
    <name type="scientific">Stomoxys calcitrans</name>
    <name type="common">Stable fly</name>
    <name type="synonym">Conops calcitrans</name>
    <dbReference type="NCBI Taxonomy" id="35570"/>
    <lineage>
        <taxon>Eukaryota</taxon>
        <taxon>Metazoa</taxon>
        <taxon>Ecdysozoa</taxon>
        <taxon>Arthropoda</taxon>
        <taxon>Hexapoda</taxon>
        <taxon>Insecta</taxon>
        <taxon>Pterygota</taxon>
        <taxon>Neoptera</taxon>
        <taxon>Endopterygota</taxon>
        <taxon>Diptera</taxon>
        <taxon>Brachycera</taxon>
        <taxon>Muscomorpha</taxon>
        <taxon>Muscoidea</taxon>
        <taxon>Muscidae</taxon>
        <taxon>Stomoxys</taxon>
    </lineage>
</organism>
<evidence type="ECO:0000313" key="13">
    <source>
        <dbReference type="Proteomes" id="UP000095300"/>
    </source>
</evidence>
<evidence type="ECO:0000256" key="4">
    <source>
        <dbReference type="ARBA" id="ARBA00022490"/>
    </source>
</evidence>
<dbReference type="GO" id="GO:0005764">
    <property type="term" value="C:lysosome"/>
    <property type="evidence" value="ECO:0007669"/>
    <property type="project" value="UniProtKB-SubCell"/>
</dbReference>
<evidence type="ECO:0000256" key="7">
    <source>
        <dbReference type="ARBA" id="ARBA00039594"/>
    </source>
</evidence>
<dbReference type="GO" id="GO:0006979">
    <property type="term" value="P:response to oxidative stress"/>
    <property type="evidence" value="ECO:0007669"/>
    <property type="project" value="TreeGrafter"/>
</dbReference>
<evidence type="ECO:0000313" key="12">
    <source>
        <dbReference type="EnsemblMetazoa" id="SCAU003142-PA"/>
    </source>
</evidence>
<evidence type="ECO:0000256" key="9">
    <source>
        <dbReference type="ARBA" id="ARBA00042134"/>
    </source>
</evidence>
<feature type="domain" description="TLDc" evidence="11">
    <location>
        <begin position="245"/>
        <end position="412"/>
    </location>
</feature>
<gene>
    <name evidence="12" type="primary">106087252</name>
</gene>
<evidence type="ECO:0000256" key="5">
    <source>
        <dbReference type="ARBA" id="ARBA00023136"/>
    </source>
</evidence>
<evidence type="ECO:0000256" key="1">
    <source>
        <dbReference type="ARBA" id="ARBA00004370"/>
    </source>
</evidence>
<evidence type="ECO:0000256" key="6">
    <source>
        <dbReference type="ARBA" id="ARBA00023228"/>
    </source>
</evidence>
<keyword evidence="6" id="KW-0458">Lysosome</keyword>
<accession>A0A1I8NY91</accession>
<dbReference type="SMART" id="SM00584">
    <property type="entry name" value="TLDc"/>
    <property type="match status" value="1"/>
</dbReference>
<proteinExistence type="predicted"/>
<evidence type="ECO:0000256" key="10">
    <source>
        <dbReference type="SAM" id="MobiDB-lite"/>
    </source>
</evidence>
<dbReference type="InterPro" id="IPR006571">
    <property type="entry name" value="TLDc_dom"/>
</dbReference>
<dbReference type="Proteomes" id="UP000095300">
    <property type="component" value="Unassembled WGS sequence"/>
</dbReference>
<evidence type="ECO:0000259" key="11">
    <source>
        <dbReference type="PROSITE" id="PS51886"/>
    </source>
</evidence>
<dbReference type="PANTHER" id="PTHR23354">
    <property type="entry name" value="NUCLEOLAR PROTEIN 7/ESTROGEN RECEPTOR COACTIVATOR-RELATED"/>
    <property type="match status" value="1"/>
</dbReference>
<dbReference type="GO" id="GO:0005634">
    <property type="term" value="C:nucleus"/>
    <property type="evidence" value="ECO:0007669"/>
    <property type="project" value="TreeGrafter"/>
</dbReference>
<reference evidence="12" key="1">
    <citation type="submission" date="2020-05" db="UniProtKB">
        <authorList>
            <consortium name="EnsemblMetazoa"/>
        </authorList>
    </citation>
    <scope>IDENTIFICATION</scope>
    <source>
        <strain evidence="12">USDA</strain>
    </source>
</reference>
<keyword evidence="4" id="KW-0963">Cytoplasm</keyword>
<evidence type="ECO:0000256" key="8">
    <source>
        <dbReference type="ARBA" id="ARBA00041780"/>
    </source>
</evidence>
<dbReference type="PROSITE" id="PS51886">
    <property type="entry name" value="TLDC"/>
    <property type="match status" value="1"/>
</dbReference>
<dbReference type="GO" id="GO:0016020">
    <property type="term" value="C:membrane"/>
    <property type="evidence" value="ECO:0007669"/>
    <property type="project" value="UniProtKB-SubCell"/>
</dbReference>
<evidence type="ECO:0000256" key="3">
    <source>
        <dbReference type="ARBA" id="ARBA00004496"/>
    </source>
</evidence>
<name>A0A1I8NY91_STOCA</name>
<dbReference type="Pfam" id="PF07534">
    <property type="entry name" value="TLD"/>
    <property type="match status" value="1"/>
</dbReference>
<keyword evidence="13" id="KW-1185">Reference proteome</keyword>
<sequence length="465" mass="52745">MGNQQTKRGKSTDLFTGEELKILENSFRVACGSGHTDKITENKLVESWSSIIDKNLAQFTANFLFTQSPESSPQKTLHHGQHVGTITFRKYAEPYYIVERGTLDEQVHFIHISLGGKSPNDVDLKQLEMYITSILLSYLHILKSQNSAAFDSWHKFGYHCNDRSAQCFAKGLIRQLYNESEASASVHELEKWIQINPTFLIIWRNVFSFLYGYNGNGKISKLGNHSKNQILPLQEGLPTGTNYSPILDIPHVIFVNSNMPVALQNKWRFLFSSKIMGESFSTMLGKMLKRGPTLLVIEDEDHYIFAGYAPHSWALGPNFTGDDSAMLFTLSPAMRCFNTTGYNDHYQYLNLGQQTMPNGLGMGGQFNYWGLWLDCEYGVGQSCESCTTFKDYTQLSKRKEFRIRNLEVWGIGDEPKQSDDSDEEGGENAGNKRSILDKNLEDRVMLELSGRNMHSDGLRDPDLDL</sequence>
<dbReference type="EnsemblMetazoa" id="SCAU003142-RA">
    <property type="protein sequence ID" value="SCAU003142-PA"/>
    <property type="gene ID" value="SCAU003142"/>
</dbReference>
<dbReference type="STRING" id="35570.A0A1I8NY91"/>
<dbReference type="KEGG" id="scac:106087252"/>
<dbReference type="OrthoDB" id="289228at2759"/>
<protein>
    <recommendedName>
        <fullName evidence="7">MTOR-associated protein MEAK7</fullName>
    </recommendedName>
    <alternativeName>
        <fullName evidence="9">TBC/LysM-associated domain-containing protein 1</fullName>
    </alternativeName>
    <alternativeName>
        <fullName evidence="8">TLD domain-containing protein 1</fullName>
    </alternativeName>
</protein>
<dbReference type="PANTHER" id="PTHR23354:SF131">
    <property type="entry name" value="MTOR-ASSOCIATED PROTEIN MEAK7"/>
    <property type="match status" value="1"/>
</dbReference>
<dbReference type="VEuPathDB" id="VectorBase:SCAU003142"/>
<feature type="region of interest" description="Disordered" evidence="10">
    <location>
        <begin position="412"/>
        <end position="436"/>
    </location>
</feature>
<evidence type="ECO:0000256" key="2">
    <source>
        <dbReference type="ARBA" id="ARBA00004371"/>
    </source>
</evidence>
<keyword evidence="5" id="KW-0472">Membrane</keyword>